<dbReference type="InterPro" id="IPR005135">
    <property type="entry name" value="Endo/exonuclease/phosphatase"/>
</dbReference>
<dbReference type="RefSeq" id="WP_009001247.1">
    <property type="nucleotide sequence ID" value="NZ_FMYE01000002.1"/>
</dbReference>
<protein>
    <submittedName>
        <fullName evidence="3">Metal-dependent hydrolase, endonuclease/exonuclease/phosphatase family</fullName>
    </submittedName>
</protein>
<proteinExistence type="predicted"/>
<dbReference type="GO" id="GO:0004519">
    <property type="term" value="F:endonuclease activity"/>
    <property type="evidence" value="ECO:0007669"/>
    <property type="project" value="UniProtKB-KW"/>
</dbReference>
<organism evidence="3 6">
    <name type="scientific">Bacteroides ovatus</name>
    <dbReference type="NCBI Taxonomy" id="28116"/>
    <lineage>
        <taxon>Bacteria</taxon>
        <taxon>Pseudomonadati</taxon>
        <taxon>Bacteroidota</taxon>
        <taxon>Bacteroidia</taxon>
        <taxon>Bacteroidales</taxon>
        <taxon>Bacteroidaceae</taxon>
        <taxon>Bacteroides</taxon>
    </lineage>
</organism>
<feature type="chain" id="PRO_5010470382" evidence="1">
    <location>
        <begin position="22"/>
        <end position="264"/>
    </location>
</feature>
<dbReference type="Gene3D" id="3.60.10.10">
    <property type="entry name" value="Endonuclease/exonuclease/phosphatase"/>
    <property type="match status" value="1"/>
</dbReference>
<dbReference type="Pfam" id="PF03372">
    <property type="entry name" value="Exo_endo_phos"/>
    <property type="match status" value="1"/>
</dbReference>
<dbReference type="GO" id="GO:0016020">
    <property type="term" value="C:membrane"/>
    <property type="evidence" value="ECO:0007669"/>
    <property type="project" value="GOC"/>
</dbReference>
<dbReference type="EMBL" id="FMYE01000002">
    <property type="protein sequence ID" value="SDB75519.1"/>
    <property type="molecule type" value="Genomic_DNA"/>
</dbReference>
<dbReference type="Proteomes" id="UP000183670">
    <property type="component" value="Unassembled WGS sequence"/>
</dbReference>
<keyword evidence="1" id="KW-0732">Signal</keyword>
<evidence type="ECO:0000313" key="5">
    <source>
        <dbReference type="Proteomes" id="UP000181870"/>
    </source>
</evidence>
<dbReference type="PANTHER" id="PTHR14859:SF1">
    <property type="entry name" value="PGAP2-INTERACTING PROTEIN"/>
    <property type="match status" value="1"/>
</dbReference>
<keyword evidence="3" id="KW-0540">Nuclease</keyword>
<dbReference type="InterPro" id="IPR036691">
    <property type="entry name" value="Endo/exonu/phosph_ase_sf"/>
</dbReference>
<evidence type="ECO:0000259" key="2">
    <source>
        <dbReference type="Pfam" id="PF03372"/>
    </source>
</evidence>
<keyword evidence="3" id="KW-0255">Endonuclease</keyword>
<gene>
    <name evidence="3" type="ORF">SAMN05192581_1002143</name>
    <name evidence="4" type="ORF">SAMN05192582_100351</name>
</gene>
<dbReference type="PANTHER" id="PTHR14859">
    <property type="entry name" value="CALCOFLUOR WHITE HYPERSENSITIVE PROTEIN PRECURSOR"/>
    <property type="match status" value="1"/>
</dbReference>
<dbReference type="Proteomes" id="UP000181870">
    <property type="component" value="Unassembled WGS sequence"/>
</dbReference>
<sequence length="264" mass="30277">MNFRICILLFLVCCLLSPVMAQRDKNKQKEVTVKAMTYNTYSGRKQGIDKIAEVIKLEDPDIVSLQEIERNTEINPWDTPERLSVLTGMKYYYFAHALDIPTGGDYGNVILSKFPISEEKSFKLSVLKENDYVRSFGYVKVMKEGKEFYFATTHLDHEYEDAARLKQIDEILACMEQLDKPIILGGDLNSRRGSATMAVFQKYFTVNCLSDAAPWTVPVPSPTYTCDWLIYAPNEAFTVKAYNVCYWADKESDHYPVVATYLIK</sequence>
<name>A0A1G6G0V7_BACOV</name>
<reference evidence="5 6" key="1">
    <citation type="submission" date="2016-10" db="EMBL/GenBank/DDBJ databases">
        <authorList>
            <person name="de Groot N.N."/>
        </authorList>
    </citation>
    <scope>NUCLEOTIDE SEQUENCE [LARGE SCALE GENOMIC DNA]</scope>
    <source>
        <strain evidence="3 6">NLAE-zl-C500</strain>
        <strain evidence="4 5">NLAE-zl-C57</strain>
    </source>
</reference>
<evidence type="ECO:0000313" key="4">
    <source>
        <dbReference type="EMBL" id="SDH23809.1"/>
    </source>
</evidence>
<dbReference type="GO" id="GO:0006506">
    <property type="term" value="P:GPI anchor biosynthetic process"/>
    <property type="evidence" value="ECO:0007669"/>
    <property type="project" value="TreeGrafter"/>
</dbReference>
<accession>A0A1G6G0V7</accession>
<dbReference type="SUPFAM" id="SSF56219">
    <property type="entry name" value="DNase I-like"/>
    <property type="match status" value="1"/>
</dbReference>
<keyword evidence="3" id="KW-0269">Exonuclease</keyword>
<feature type="domain" description="Endonuclease/exonuclease/phosphatase" evidence="2">
    <location>
        <begin position="36"/>
        <end position="214"/>
    </location>
</feature>
<dbReference type="EMBL" id="FNDO01000003">
    <property type="protein sequence ID" value="SDH23809.1"/>
    <property type="molecule type" value="Genomic_DNA"/>
</dbReference>
<dbReference type="InterPro" id="IPR051916">
    <property type="entry name" value="GPI-anchor_lipid_remodeler"/>
</dbReference>
<dbReference type="GO" id="GO:0004527">
    <property type="term" value="F:exonuclease activity"/>
    <property type="evidence" value="ECO:0007669"/>
    <property type="project" value="UniProtKB-KW"/>
</dbReference>
<evidence type="ECO:0000256" key="1">
    <source>
        <dbReference type="SAM" id="SignalP"/>
    </source>
</evidence>
<dbReference type="AlphaFoldDB" id="A0A1G6G0V7"/>
<evidence type="ECO:0000313" key="3">
    <source>
        <dbReference type="EMBL" id="SDB75519.1"/>
    </source>
</evidence>
<evidence type="ECO:0000313" key="6">
    <source>
        <dbReference type="Proteomes" id="UP000183670"/>
    </source>
</evidence>
<keyword evidence="3" id="KW-0378">Hydrolase</keyword>
<feature type="signal peptide" evidence="1">
    <location>
        <begin position="1"/>
        <end position="21"/>
    </location>
</feature>